<name>A0ABT1D9R8_9PROT</name>
<comment type="caution">
    <text evidence="6">The sequence shown here is derived from an EMBL/GenBank/DDBJ whole genome shotgun (WGS) entry which is preliminary data.</text>
</comment>
<feature type="domain" description="DNA methylase N-4/N-6" evidence="5">
    <location>
        <begin position="25"/>
        <end position="107"/>
    </location>
</feature>
<keyword evidence="2" id="KW-0489">Methyltransferase</keyword>
<evidence type="ECO:0000256" key="2">
    <source>
        <dbReference type="ARBA" id="ARBA00022603"/>
    </source>
</evidence>
<sequence>MKDGDRTHVTREPEQVRAFRDTWRDGIHSYLSYLCDRLTVARDLLHESGSIFVQIGDENVHCVQAVMDEAFGEDNFCSFIAFQKTTGSTTETIPATHDCILFFQRQYTSN</sequence>
<dbReference type="EC" id="2.1.1.72" evidence="1"/>
<dbReference type="Pfam" id="PF01555">
    <property type="entry name" value="N6_N4_Mtase"/>
    <property type="match status" value="1"/>
</dbReference>
<evidence type="ECO:0000256" key="3">
    <source>
        <dbReference type="ARBA" id="ARBA00022679"/>
    </source>
</evidence>
<evidence type="ECO:0000313" key="7">
    <source>
        <dbReference type="Proteomes" id="UP001523392"/>
    </source>
</evidence>
<reference evidence="6 7" key="1">
    <citation type="submission" date="2021-12" db="EMBL/GenBank/DDBJ databases">
        <title>Siccirubricoccus leaddurans sp. nov., a high concentration Zn2+ tolerance bacterium.</title>
        <authorList>
            <person name="Cao Y."/>
        </authorList>
    </citation>
    <scope>NUCLEOTIDE SEQUENCE [LARGE SCALE GENOMIC DNA]</scope>
    <source>
        <strain evidence="6 7">KC 17139</strain>
    </source>
</reference>
<evidence type="ECO:0000256" key="4">
    <source>
        <dbReference type="ARBA" id="ARBA00047942"/>
    </source>
</evidence>
<dbReference type="InterPro" id="IPR029063">
    <property type="entry name" value="SAM-dependent_MTases_sf"/>
</dbReference>
<protein>
    <recommendedName>
        <fullName evidence="1">site-specific DNA-methyltransferase (adenine-specific)</fullName>
        <ecNumber evidence="1">2.1.1.72</ecNumber>
    </recommendedName>
</protein>
<accession>A0ABT1D9R8</accession>
<dbReference type="Gene3D" id="3.40.50.150">
    <property type="entry name" value="Vaccinia Virus protein VP39"/>
    <property type="match status" value="1"/>
</dbReference>
<organism evidence="6 7">
    <name type="scientific">Siccirubricoccus soli</name>
    <dbReference type="NCBI Taxonomy" id="2899147"/>
    <lineage>
        <taxon>Bacteria</taxon>
        <taxon>Pseudomonadati</taxon>
        <taxon>Pseudomonadota</taxon>
        <taxon>Alphaproteobacteria</taxon>
        <taxon>Acetobacterales</taxon>
        <taxon>Roseomonadaceae</taxon>
        <taxon>Siccirubricoccus</taxon>
    </lineage>
</organism>
<evidence type="ECO:0000256" key="1">
    <source>
        <dbReference type="ARBA" id="ARBA00011900"/>
    </source>
</evidence>
<dbReference type="SUPFAM" id="SSF53335">
    <property type="entry name" value="S-adenosyl-L-methionine-dependent methyltransferases"/>
    <property type="match status" value="1"/>
</dbReference>
<proteinExistence type="predicted"/>
<dbReference type="Proteomes" id="UP001523392">
    <property type="component" value="Unassembled WGS sequence"/>
</dbReference>
<evidence type="ECO:0000259" key="5">
    <source>
        <dbReference type="Pfam" id="PF01555"/>
    </source>
</evidence>
<dbReference type="EMBL" id="JAFIRR010000143">
    <property type="protein sequence ID" value="MCO6418609.1"/>
    <property type="molecule type" value="Genomic_DNA"/>
</dbReference>
<comment type="catalytic activity">
    <reaction evidence="4">
        <text>a 2'-deoxyadenosine in DNA + S-adenosyl-L-methionine = an N(6)-methyl-2'-deoxyadenosine in DNA + S-adenosyl-L-homocysteine + H(+)</text>
        <dbReference type="Rhea" id="RHEA:15197"/>
        <dbReference type="Rhea" id="RHEA-COMP:12418"/>
        <dbReference type="Rhea" id="RHEA-COMP:12419"/>
        <dbReference type="ChEBI" id="CHEBI:15378"/>
        <dbReference type="ChEBI" id="CHEBI:57856"/>
        <dbReference type="ChEBI" id="CHEBI:59789"/>
        <dbReference type="ChEBI" id="CHEBI:90615"/>
        <dbReference type="ChEBI" id="CHEBI:90616"/>
        <dbReference type="EC" id="2.1.1.72"/>
    </reaction>
</comment>
<keyword evidence="7" id="KW-1185">Reference proteome</keyword>
<dbReference type="InterPro" id="IPR002941">
    <property type="entry name" value="DNA_methylase_N4/N6"/>
</dbReference>
<gene>
    <name evidence="6" type="ORF">JYK14_20960</name>
</gene>
<dbReference type="RefSeq" id="WP_252955238.1">
    <property type="nucleotide sequence ID" value="NZ_JAFIRR010000143.1"/>
</dbReference>
<keyword evidence="3" id="KW-0808">Transferase</keyword>
<evidence type="ECO:0000313" key="6">
    <source>
        <dbReference type="EMBL" id="MCO6418609.1"/>
    </source>
</evidence>